<dbReference type="Gene3D" id="3.40.50.1820">
    <property type="entry name" value="alpha/beta hydrolase"/>
    <property type="match status" value="1"/>
</dbReference>
<dbReference type="RefSeq" id="WP_133580496.1">
    <property type="nucleotide sequence ID" value="NZ_SNYJ01000007.1"/>
</dbReference>
<protein>
    <submittedName>
        <fullName evidence="2">Pimeloyl-ACP methyl ester carboxylesterase</fullName>
    </submittedName>
</protein>
<name>A0A4R6U9S6_9BACI</name>
<keyword evidence="3" id="KW-1185">Reference proteome</keyword>
<dbReference type="AlphaFoldDB" id="A0A4R6U9S6"/>
<dbReference type="Pfam" id="PF00561">
    <property type="entry name" value="Abhydrolase_1"/>
    <property type="match status" value="1"/>
</dbReference>
<feature type="domain" description="AB hydrolase-1" evidence="1">
    <location>
        <begin position="14"/>
        <end position="229"/>
    </location>
</feature>
<dbReference type="SUPFAM" id="SSF53474">
    <property type="entry name" value="alpha/beta-Hydrolases"/>
    <property type="match status" value="1"/>
</dbReference>
<dbReference type="OrthoDB" id="9776853at2"/>
<evidence type="ECO:0000313" key="3">
    <source>
        <dbReference type="Proteomes" id="UP000295632"/>
    </source>
</evidence>
<accession>A0A4R6U9S6</accession>
<gene>
    <name evidence="2" type="ORF">EV213_107192</name>
</gene>
<dbReference type="InterPro" id="IPR050266">
    <property type="entry name" value="AB_hydrolase_sf"/>
</dbReference>
<evidence type="ECO:0000313" key="2">
    <source>
        <dbReference type="EMBL" id="TDQ39824.1"/>
    </source>
</evidence>
<dbReference type="Proteomes" id="UP000295632">
    <property type="component" value="Unassembled WGS sequence"/>
</dbReference>
<dbReference type="InterPro" id="IPR029058">
    <property type="entry name" value="AB_hydrolase_fold"/>
</dbReference>
<evidence type="ECO:0000259" key="1">
    <source>
        <dbReference type="Pfam" id="PF00561"/>
    </source>
</evidence>
<comment type="caution">
    <text evidence="2">The sequence shown here is derived from an EMBL/GenBank/DDBJ whole genome shotgun (WGS) entry which is preliminary data.</text>
</comment>
<dbReference type="PANTHER" id="PTHR43798">
    <property type="entry name" value="MONOACYLGLYCEROL LIPASE"/>
    <property type="match status" value="1"/>
</dbReference>
<dbReference type="InterPro" id="IPR000073">
    <property type="entry name" value="AB_hydrolase_1"/>
</dbReference>
<proteinExistence type="predicted"/>
<dbReference type="EMBL" id="SNYJ01000007">
    <property type="protein sequence ID" value="TDQ39824.1"/>
    <property type="molecule type" value="Genomic_DNA"/>
</dbReference>
<reference evidence="2 3" key="1">
    <citation type="submission" date="2019-03" db="EMBL/GenBank/DDBJ databases">
        <title>Genomic Encyclopedia of Type Strains, Phase IV (KMG-IV): sequencing the most valuable type-strain genomes for metagenomic binning, comparative biology and taxonomic classification.</title>
        <authorList>
            <person name="Goeker M."/>
        </authorList>
    </citation>
    <scope>NUCLEOTIDE SEQUENCE [LARGE SCALE GENOMIC DNA]</scope>
    <source>
        <strain evidence="2 3">DSM 28697</strain>
    </source>
</reference>
<organism evidence="2 3">
    <name type="scientific">Aureibacillus halotolerans</name>
    <dbReference type="NCBI Taxonomy" id="1508390"/>
    <lineage>
        <taxon>Bacteria</taxon>
        <taxon>Bacillati</taxon>
        <taxon>Bacillota</taxon>
        <taxon>Bacilli</taxon>
        <taxon>Bacillales</taxon>
        <taxon>Bacillaceae</taxon>
        <taxon>Aureibacillus</taxon>
    </lineage>
</organism>
<sequence length="258" mass="29487">MALHFQEYGDKDAPLMIFLHGGGVSSWMWDKQVQYFTDYRCVTIDLPEQGLNDQHEEFSIEYSAHKIIELIELIKNNKSITVIGFSLGAQVLVQMLSMKPNLIDYAIINSALVRPNRFGKNLISPLIKLAFPLVKHRAFSKLQAKTLFISNEYFEKYYNESRQMKRDTLVRILKENMSFEIPNDFNKASGKILVTVGEKEKTVMKKSAIDLAEANPNCTGVVIPRMGHGMPLADPESFNQMIEEWIKKDNAPKEAIKI</sequence>